<evidence type="ECO:0000313" key="2">
    <source>
        <dbReference type="EMBL" id="KAA5839810.1"/>
    </source>
</evidence>
<protein>
    <submittedName>
        <fullName evidence="2">Dienelactone hydrolase family protein</fullName>
    </submittedName>
</protein>
<dbReference type="RefSeq" id="WP_150052670.1">
    <property type="nucleotide sequence ID" value="NZ_VWPC01000021.1"/>
</dbReference>
<proteinExistence type="predicted"/>
<accession>A0AB34C1K3</accession>
<dbReference type="EMBL" id="VWPC01000021">
    <property type="protein sequence ID" value="KAA5839810.1"/>
    <property type="molecule type" value="Genomic_DNA"/>
</dbReference>
<reference evidence="2 3" key="1">
    <citation type="submission" date="2019-09" db="EMBL/GenBank/DDBJ databases">
        <authorList>
            <person name="Vacheron J."/>
            <person name="Dubost A."/>
            <person name="Prigent-Combaret C."/>
            <person name="Muller D."/>
        </authorList>
    </citation>
    <scope>NUCLEOTIDE SEQUENCE [LARGE SCALE GENOMIC DNA]</scope>
    <source>
        <strain evidence="2 3">JV497</strain>
    </source>
</reference>
<dbReference type="InterPro" id="IPR029058">
    <property type="entry name" value="AB_hydrolase_fold"/>
</dbReference>
<keyword evidence="2" id="KW-0378">Hydrolase</keyword>
<dbReference type="InterPro" id="IPR002925">
    <property type="entry name" value="Dienelactn_hydro"/>
</dbReference>
<feature type="domain" description="Dienelactone hydrolase" evidence="1">
    <location>
        <begin position="23"/>
        <end position="225"/>
    </location>
</feature>
<dbReference type="Gene3D" id="3.40.50.1820">
    <property type="entry name" value="alpha/beta hydrolase"/>
    <property type="match status" value="1"/>
</dbReference>
<comment type="caution">
    <text evidence="2">The sequence shown here is derived from an EMBL/GenBank/DDBJ whole genome shotgun (WGS) entry which is preliminary data.</text>
</comment>
<dbReference type="PANTHER" id="PTHR46623">
    <property type="entry name" value="CARBOXYMETHYLENEBUTENOLIDASE-RELATED"/>
    <property type="match status" value="1"/>
</dbReference>
<evidence type="ECO:0000259" key="1">
    <source>
        <dbReference type="Pfam" id="PF01738"/>
    </source>
</evidence>
<sequence length="228" mass="24624">MTLNGSLSVADGDMGLFCRGAESSDIPAVIVLQEIFGVNANVRSTVEYWAGQGFYSVAPDLFWRDAPGVDLNPDEPESRGKAMQLSQGYDANAGLEDIRKLVAHLRQTHSKVALVGYCLGGRMAFLSWLNLELDAVVSYYGVNLVPLLGDAANQGRPLLMHLGKEDPLNPYEAQLAISEALSSRVNVSLNIYPEVGHAFARTNANSYVAHAAEKADAATLSFLRRLLA</sequence>
<dbReference type="GO" id="GO:0016787">
    <property type="term" value="F:hydrolase activity"/>
    <property type="evidence" value="ECO:0007669"/>
    <property type="project" value="UniProtKB-KW"/>
</dbReference>
<dbReference type="Proteomes" id="UP000323924">
    <property type="component" value="Unassembled WGS sequence"/>
</dbReference>
<evidence type="ECO:0000313" key="3">
    <source>
        <dbReference type="Proteomes" id="UP000323924"/>
    </source>
</evidence>
<dbReference type="AlphaFoldDB" id="A0AB34C1K3"/>
<dbReference type="InterPro" id="IPR051049">
    <property type="entry name" value="Dienelactone_hydrolase-like"/>
</dbReference>
<name>A0AB34C1K3_9PSED</name>
<dbReference type="PANTHER" id="PTHR46623:SF6">
    <property type="entry name" value="ALPHA_BETA-HYDROLASES SUPERFAMILY PROTEIN"/>
    <property type="match status" value="1"/>
</dbReference>
<gene>
    <name evidence="2" type="ORF">F2A38_23465</name>
</gene>
<dbReference type="SUPFAM" id="SSF53474">
    <property type="entry name" value="alpha/beta-Hydrolases"/>
    <property type="match status" value="1"/>
</dbReference>
<dbReference type="Pfam" id="PF01738">
    <property type="entry name" value="DLH"/>
    <property type="match status" value="1"/>
</dbReference>
<organism evidence="2 3">
    <name type="scientific">Pseudomonas chlororaphis</name>
    <dbReference type="NCBI Taxonomy" id="587753"/>
    <lineage>
        <taxon>Bacteria</taxon>
        <taxon>Pseudomonadati</taxon>
        <taxon>Pseudomonadota</taxon>
        <taxon>Gammaproteobacteria</taxon>
        <taxon>Pseudomonadales</taxon>
        <taxon>Pseudomonadaceae</taxon>
        <taxon>Pseudomonas</taxon>
    </lineage>
</organism>